<organism evidence="1 2">
    <name type="scientific">Streptomyces albospinus</name>
    <dbReference type="NCBI Taxonomy" id="285515"/>
    <lineage>
        <taxon>Bacteria</taxon>
        <taxon>Bacillati</taxon>
        <taxon>Actinomycetota</taxon>
        <taxon>Actinomycetes</taxon>
        <taxon>Kitasatosporales</taxon>
        <taxon>Streptomycetaceae</taxon>
        <taxon>Streptomyces</taxon>
    </lineage>
</organism>
<gene>
    <name evidence="1" type="ORF">GCM10010211_42270</name>
</gene>
<keyword evidence="2" id="KW-1185">Reference proteome</keyword>
<evidence type="ECO:0000313" key="1">
    <source>
        <dbReference type="EMBL" id="GGU71983.1"/>
    </source>
</evidence>
<proteinExistence type="predicted"/>
<protein>
    <submittedName>
        <fullName evidence="1">Uncharacterized protein</fullName>
    </submittedName>
</protein>
<evidence type="ECO:0000313" key="2">
    <source>
        <dbReference type="Proteomes" id="UP000654471"/>
    </source>
</evidence>
<reference evidence="2" key="1">
    <citation type="journal article" date="2019" name="Int. J. Syst. Evol. Microbiol.">
        <title>The Global Catalogue of Microorganisms (GCM) 10K type strain sequencing project: providing services to taxonomists for standard genome sequencing and annotation.</title>
        <authorList>
            <consortium name="The Broad Institute Genomics Platform"/>
            <consortium name="The Broad Institute Genome Sequencing Center for Infectious Disease"/>
            <person name="Wu L."/>
            <person name="Ma J."/>
        </authorList>
    </citation>
    <scope>NUCLEOTIDE SEQUENCE [LARGE SCALE GENOMIC DNA]</scope>
    <source>
        <strain evidence="2">JCM 3399</strain>
    </source>
</reference>
<sequence>MLQNMGGWKGDTYTEHTLVNPRRAPADPERACTAPDFTIGRAEVPTHVRTVRTPRAPHTVRTLRALRPYAPRTPAKINRFRRQAP</sequence>
<name>A0ABQ2VA28_9ACTN</name>
<comment type="caution">
    <text evidence="1">The sequence shown here is derived from an EMBL/GenBank/DDBJ whole genome shotgun (WGS) entry which is preliminary data.</text>
</comment>
<dbReference type="EMBL" id="BMRP01000014">
    <property type="protein sequence ID" value="GGU71983.1"/>
    <property type="molecule type" value="Genomic_DNA"/>
</dbReference>
<dbReference type="Proteomes" id="UP000654471">
    <property type="component" value="Unassembled WGS sequence"/>
</dbReference>
<accession>A0ABQ2VA28</accession>